<dbReference type="Proteomes" id="UP000663859">
    <property type="component" value="Unassembled WGS sequence"/>
</dbReference>
<protein>
    <submittedName>
        <fullName evidence="1">Uncharacterized protein</fullName>
    </submittedName>
</protein>
<comment type="caution">
    <text evidence="1">The sequence shown here is derived from an EMBL/GenBank/DDBJ whole genome shotgun (WGS) entry which is preliminary data.</text>
</comment>
<evidence type="ECO:0000313" key="2">
    <source>
        <dbReference type="Proteomes" id="UP000663859"/>
    </source>
</evidence>
<sequence length="122" mass="13267">MVRLASEIDLPSLANGCRWFLGTVGKSMMAGLALGNLSIRDVLFGASSFSKSDPLRFTKKWVHSVFYGVMQGKFFLNGCYEIPAPFSSSRSSPLSVDQGDPHSRAFHEKLSGVSFPFGGARD</sequence>
<dbReference type="AlphaFoldDB" id="A0A8J2BP48"/>
<accession>A0A8J2BP48</accession>
<reference evidence="1" key="1">
    <citation type="submission" date="2021-02" db="EMBL/GenBank/DDBJ databases">
        <authorList>
            <person name="Cremers G."/>
            <person name="Picone N."/>
        </authorList>
    </citation>
    <scope>NUCLEOTIDE SEQUENCE</scope>
    <source>
        <strain evidence="1">PQ17</strain>
    </source>
</reference>
<keyword evidence="2" id="KW-1185">Reference proteome</keyword>
<gene>
    <name evidence="1" type="ORF">MPNT_20010</name>
</gene>
<evidence type="ECO:0000313" key="1">
    <source>
        <dbReference type="EMBL" id="CAF0695782.1"/>
    </source>
</evidence>
<proteinExistence type="predicted"/>
<dbReference type="EMBL" id="CAJNOB010000012">
    <property type="protein sequence ID" value="CAF0695782.1"/>
    <property type="molecule type" value="Genomic_DNA"/>
</dbReference>
<name>A0A8J2BP48_9BACT</name>
<organism evidence="1 2">
    <name type="scientific">Candidatus Methylacidithermus pantelleriae</name>
    <dbReference type="NCBI Taxonomy" id="2744239"/>
    <lineage>
        <taxon>Bacteria</taxon>
        <taxon>Pseudomonadati</taxon>
        <taxon>Verrucomicrobiota</taxon>
        <taxon>Methylacidiphilae</taxon>
        <taxon>Methylacidiphilales</taxon>
        <taxon>Methylacidiphilaceae</taxon>
        <taxon>Candidatus Methylacidithermus</taxon>
    </lineage>
</organism>